<dbReference type="Pfam" id="PF01258">
    <property type="entry name" value="zf-dskA_traR"/>
    <property type="match status" value="1"/>
</dbReference>
<keyword evidence="1" id="KW-0479">Metal-binding</keyword>
<comment type="caution">
    <text evidence="6">The sequence shown here is derived from an EMBL/GenBank/DDBJ whole genome shotgun (WGS) entry which is preliminary data.</text>
</comment>
<evidence type="ECO:0000256" key="2">
    <source>
        <dbReference type="ARBA" id="ARBA00022771"/>
    </source>
</evidence>
<accession>A0A1G2QXI9</accession>
<feature type="zinc finger region" description="dksA C4-type" evidence="4">
    <location>
        <begin position="87"/>
        <end position="111"/>
    </location>
</feature>
<dbReference type="PANTHER" id="PTHR33823">
    <property type="entry name" value="RNA POLYMERASE-BINDING TRANSCRIPTION FACTOR DKSA-RELATED"/>
    <property type="match status" value="1"/>
</dbReference>
<dbReference type="STRING" id="1802448.A2672_01750"/>
<dbReference type="AlphaFoldDB" id="A0A1G2QXI9"/>
<dbReference type="GO" id="GO:0008270">
    <property type="term" value="F:zinc ion binding"/>
    <property type="evidence" value="ECO:0007669"/>
    <property type="project" value="UniProtKB-KW"/>
</dbReference>
<name>A0A1G2QXI9_9BACT</name>
<keyword evidence="2" id="KW-0863">Zinc-finger</keyword>
<dbReference type="EMBL" id="MHTT01000014">
    <property type="protein sequence ID" value="OHA65296.1"/>
    <property type="molecule type" value="Genomic_DNA"/>
</dbReference>
<evidence type="ECO:0000256" key="3">
    <source>
        <dbReference type="ARBA" id="ARBA00022833"/>
    </source>
</evidence>
<dbReference type="Gene3D" id="1.20.120.910">
    <property type="entry name" value="DksA, coiled-coil domain"/>
    <property type="match status" value="1"/>
</dbReference>
<dbReference type="SUPFAM" id="SSF57716">
    <property type="entry name" value="Glucocorticoid receptor-like (DNA-binding domain)"/>
    <property type="match status" value="1"/>
</dbReference>
<dbReference type="PROSITE" id="PS51128">
    <property type="entry name" value="ZF_DKSA_2"/>
    <property type="match status" value="1"/>
</dbReference>
<dbReference type="PANTHER" id="PTHR33823:SF4">
    <property type="entry name" value="GENERAL STRESS PROTEIN 16O"/>
    <property type="match status" value="1"/>
</dbReference>
<evidence type="ECO:0000256" key="4">
    <source>
        <dbReference type="PROSITE-ProRule" id="PRU00510"/>
    </source>
</evidence>
<protein>
    <recommendedName>
        <fullName evidence="5">Zinc finger DksA/TraR C4-type domain-containing protein</fullName>
    </recommendedName>
</protein>
<keyword evidence="3" id="KW-0862">Zinc</keyword>
<evidence type="ECO:0000313" key="6">
    <source>
        <dbReference type="EMBL" id="OHA65296.1"/>
    </source>
</evidence>
<organism evidence="6 7">
    <name type="scientific">Candidatus Wildermuthbacteria bacterium RIFCSPHIGHO2_01_FULL_49_22b</name>
    <dbReference type="NCBI Taxonomy" id="1802448"/>
    <lineage>
        <taxon>Bacteria</taxon>
        <taxon>Candidatus Wildermuthiibacteriota</taxon>
    </lineage>
</organism>
<dbReference type="InterPro" id="IPR000962">
    <property type="entry name" value="Znf_DskA_TraR"/>
</dbReference>
<feature type="domain" description="Zinc finger DksA/TraR C4-type" evidence="5">
    <location>
        <begin position="82"/>
        <end position="114"/>
    </location>
</feature>
<dbReference type="Proteomes" id="UP000178065">
    <property type="component" value="Unassembled WGS sequence"/>
</dbReference>
<proteinExistence type="predicted"/>
<reference evidence="6 7" key="1">
    <citation type="journal article" date="2016" name="Nat. Commun.">
        <title>Thousands of microbial genomes shed light on interconnected biogeochemical processes in an aquifer system.</title>
        <authorList>
            <person name="Anantharaman K."/>
            <person name="Brown C.T."/>
            <person name="Hug L.A."/>
            <person name="Sharon I."/>
            <person name="Castelle C.J."/>
            <person name="Probst A.J."/>
            <person name="Thomas B.C."/>
            <person name="Singh A."/>
            <person name="Wilkins M.J."/>
            <person name="Karaoz U."/>
            <person name="Brodie E.L."/>
            <person name="Williams K.H."/>
            <person name="Hubbard S.S."/>
            <person name="Banfield J.F."/>
        </authorList>
    </citation>
    <scope>NUCLEOTIDE SEQUENCE [LARGE SCALE GENOMIC DNA]</scope>
</reference>
<evidence type="ECO:0000256" key="1">
    <source>
        <dbReference type="ARBA" id="ARBA00022723"/>
    </source>
</evidence>
<gene>
    <name evidence="6" type="ORF">A2672_01750</name>
</gene>
<evidence type="ECO:0000259" key="5">
    <source>
        <dbReference type="Pfam" id="PF01258"/>
    </source>
</evidence>
<sequence>MEQAKQALLKKKARLERELSSFATKDQQVQGDWDTTYPRIPEGGLEEAAGEVEEYSTKLHIEFSLEKQLKEVNEALNRIAKGQYGICGNCGKNISQERLAVSPEARLCLDCAGKQ</sequence>
<evidence type="ECO:0000313" key="7">
    <source>
        <dbReference type="Proteomes" id="UP000178065"/>
    </source>
</evidence>